<dbReference type="InterPro" id="IPR010260">
    <property type="entry name" value="AlpA"/>
</dbReference>
<organism evidence="1 2">
    <name type="scientific">Escherichia albertii</name>
    <dbReference type="NCBI Taxonomy" id="208962"/>
    <lineage>
        <taxon>Bacteria</taxon>
        <taxon>Pseudomonadati</taxon>
        <taxon>Pseudomonadota</taxon>
        <taxon>Gammaproteobacteria</taxon>
        <taxon>Enterobacterales</taxon>
        <taxon>Enterobacteriaceae</taxon>
        <taxon>Escherichia</taxon>
    </lineage>
</organism>
<comment type="caution">
    <text evidence="1">The sequence shown here is derived from an EMBL/GenBank/DDBJ whole genome shotgun (WGS) entry which is preliminary data.</text>
</comment>
<dbReference type="EMBL" id="SIZV01000064">
    <property type="protein sequence ID" value="TBR47665.1"/>
    <property type="molecule type" value="Genomic_DNA"/>
</dbReference>
<dbReference type="Proteomes" id="UP000292187">
    <property type="component" value="Unassembled WGS sequence"/>
</dbReference>
<gene>
    <name evidence="1" type="ORF">EYS06_23230</name>
</gene>
<proteinExistence type="predicted"/>
<dbReference type="Pfam" id="PF05930">
    <property type="entry name" value="Phage_AlpA"/>
    <property type="match status" value="1"/>
</dbReference>
<reference evidence="1 2" key="1">
    <citation type="submission" date="2019-02" db="EMBL/GenBank/DDBJ databases">
        <title>Draft genome sequence of Escherichia albertii strain Mex-12/320a, isolated from an infant with diarrhea, harboring virulence genes associated with diarrheagenic strains of enteropathogenic E. coli.</title>
        <authorList>
            <person name="Maldonado-Puga S."/>
            <person name="Meza-Segura M."/>
            <person name="Zaidi M.B."/>
            <person name="Estrada-Garcia T."/>
        </authorList>
    </citation>
    <scope>NUCLEOTIDE SEQUENCE [LARGE SCALE GENOMIC DNA]</scope>
    <source>
        <strain evidence="1 2">Mex-12/320a</strain>
    </source>
</reference>
<evidence type="ECO:0000313" key="2">
    <source>
        <dbReference type="Proteomes" id="UP000292187"/>
    </source>
</evidence>
<dbReference type="PANTHER" id="PTHR36154">
    <property type="entry name" value="DNA-BINDING TRANSCRIPTIONAL ACTIVATOR ALPA"/>
    <property type="match status" value="1"/>
</dbReference>
<protein>
    <submittedName>
        <fullName evidence="1">AlpA family transcriptional regulator</fullName>
    </submittedName>
</protein>
<dbReference type="AlphaFoldDB" id="A0A7Z7YIB0"/>
<sequence length="72" mass="8427">MKENNETSVKRFIRVPDVLNRVGFSRTTLYERIKEGNFPDRVKIDPRCVAFVESEIDEWIEAAIRNSRQNAA</sequence>
<dbReference type="Gene3D" id="1.10.238.160">
    <property type="match status" value="1"/>
</dbReference>
<dbReference type="InterPro" id="IPR052931">
    <property type="entry name" value="Prophage_regulatory_activator"/>
</dbReference>
<dbReference type="RefSeq" id="WP_131110076.1">
    <property type="nucleotide sequence ID" value="NZ_SIZV01000064.1"/>
</dbReference>
<dbReference type="PANTHER" id="PTHR36154:SF1">
    <property type="entry name" value="DNA-BINDING TRANSCRIPTIONAL ACTIVATOR ALPA"/>
    <property type="match status" value="1"/>
</dbReference>
<name>A0A7Z7YIB0_ESCAL</name>
<accession>A0A7Z7YIB0</accession>
<evidence type="ECO:0000313" key="1">
    <source>
        <dbReference type="EMBL" id="TBR47665.1"/>
    </source>
</evidence>